<evidence type="ECO:0000256" key="3">
    <source>
        <dbReference type="ARBA" id="ARBA00022676"/>
    </source>
</evidence>
<dbReference type="UniPathway" id="UPA00219"/>
<dbReference type="EMBL" id="FNOM01000001">
    <property type="protein sequence ID" value="SDW30831.1"/>
    <property type="molecule type" value="Genomic_DNA"/>
</dbReference>
<dbReference type="STRING" id="564137.SAMN04488238_101601"/>
<keyword evidence="5" id="KW-0378">Hydrolase</keyword>
<keyword evidence="6 9" id="KW-0133">Cell shape</keyword>
<dbReference type="GO" id="GO:0008360">
    <property type="term" value="P:regulation of cell shape"/>
    <property type="evidence" value="ECO:0007669"/>
    <property type="project" value="UniProtKB-UniRule"/>
</dbReference>
<feature type="chain" id="PRO_5011679079" evidence="10">
    <location>
        <begin position="31"/>
        <end position="198"/>
    </location>
</feature>
<dbReference type="PROSITE" id="PS52029">
    <property type="entry name" value="LD_TPASE"/>
    <property type="match status" value="1"/>
</dbReference>
<sequence>MAPNNFSRRKMLTVGAAAASALAMPSVLRAQSGDIEIETPVTRTARHNVMGFRTHVWQDHFQNLRQGAILCDTNSRAVHYWSEDESIYRLYPSSVPMSDEFRRLGYTEVTLKRPAPVWIPTPNMRERDPSLPARVEAGPTNPLGTRAMNLSWQYYRIHGIDNEAKIGRKASNGCIGLFNHHVEELFEWVEVGTQVRFV</sequence>
<evidence type="ECO:0000256" key="1">
    <source>
        <dbReference type="ARBA" id="ARBA00004752"/>
    </source>
</evidence>
<keyword evidence="4" id="KW-0808">Transferase</keyword>
<dbReference type="PANTHER" id="PTHR30582:SF24">
    <property type="entry name" value="L,D-TRANSPEPTIDASE ERFK_SRFK-RELATED"/>
    <property type="match status" value="1"/>
</dbReference>
<keyword evidence="10" id="KW-0732">Signal</keyword>
<feature type="active site" description="Nucleophile" evidence="9">
    <location>
        <position position="174"/>
    </location>
</feature>
<comment type="pathway">
    <text evidence="1 9">Cell wall biogenesis; peptidoglycan biosynthesis.</text>
</comment>
<gene>
    <name evidence="12" type="ORF">SAMN04488238_101601</name>
</gene>
<dbReference type="Gene3D" id="2.40.440.10">
    <property type="entry name" value="L,D-transpeptidase catalytic domain-like"/>
    <property type="match status" value="1"/>
</dbReference>
<evidence type="ECO:0000259" key="11">
    <source>
        <dbReference type="PROSITE" id="PS52029"/>
    </source>
</evidence>
<dbReference type="GO" id="GO:0071972">
    <property type="term" value="F:peptidoglycan L,D-transpeptidase activity"/>
    <property type="evidence" value="ECO:0007669"/>
    <property type="project" value="TreeGrafter"/>
</dbReference>
<keyword evidence="7 9" id="KW-0573">Peptidoglycan synthesis</keyword>
<keyword evidence="13" id="KW-1185">Reference proteome</keyword>
<proteinExistence type="inferred from homology"/>
<feature type="active site" description="Proton donor/acceptor" evidence="9">
    <location>
        <position position="158"/>
    </location>
</feature>
<evidence type="ECO:0000256" key="7">
    <source>
        <dbReference type="ARBA" id="ARBA00022984"/>
    </source>
</evidence>
<keyword evidence="3" id="KW-0328">Glycosyltransferase</keyword>
<dbReference type="GO" id="GO:0018104">
    <property type="term" value="P:peptidoglycan-protein cross-linking"/>
    <property type="evidence" value="ECO:0007669"/>
    <property type="project" value="TreeGrafter"/>
</dbReference>
<dbReference type="SUPFAM" id="SSF141523">
    <property type="entry name" value="L,D-transpeptidase catalytic domain-like"/>
    <property type="match status" value="1"/>
</dbReference>
<protein>
    <submittedName>
        <fullName evidence="12">L,D-transpeptidase catalytic domain</fullName>
    </submittedName>
</protein>
<dbReference type="GO" id="GO:0016757">
    <property type="term" value="F:glycosyltransferase activity"/>
    <property type="evidence" value="ECO:0007669"/>
    <property type="project" value="UniProtKB-KW"/>
</dbReference>
<evidence type="ECO:0000256" key="10">
    <source>
        <dbReference type="SAM" id="SignalP"/>
    </source>
</evidence>
<dbReference type="InterPro" id="IPR050979">
    <property type="entry name" value="LD-transpeptidase"/>
</dbReference>
<comment type="similarity">
    <text evidence="2">Belongs to the YkuD family.</text>
</comment>
<reference evidence="12 13" key="1">
    <citation type="submission" date="2016-10" db="EMBL/GenBank/DDBJ databases">
        <authorList>
            <person name="de Groot N.N."/>
        </authorList>
    </citation>
    <scope>NUCLEOTIDE SEQUENCE [LARGE SCALE GENOMIC DNA]</scope>
    <source>
        <strain evidence="12 13">CGMCC 1.8894</strain>
    </source>
</reference>
<dbReference type="InterPro" id="IPR038063">
    <property type="entry name" value="Transpep_catalytic_dom"/>
</dbReference>
<name>A0A1H2SGR2_9RHOB</name>
<dbReference type="Proteomes" id="UP000198539">
    <property type="component" value="Unassembled WGS sequence"/>
</dbReference>
<evidence type="ECO:0000256" key="2">
    <source>
        <dbReference type="ARBA" id="ARBA00005992"/>
    </source>
</evidence>
<evidence type="ECO:0000256" key="8">
    <source>
        <dbReference type="ARBA" id="ARBA00023316"/>
    </source>
</evidence>
<evidence type="ECO:0000313" key="13">
    <source>
        <dbReference type="Proteomes" id="UP000198539"/>
    </source>
</evidence>
<organism evidence="12 13">
    <name type="scientific">Roseicitreum antarcticum</name>
    <dbReference type="NCBI Taxonomy" id="564137"/>
    <lineage>
        <taxon>Bacteria</taxon>
        <taxon>Pseudomonadati</taxon>
        <taxon>Pseudomonadota</taxon>
        <taxon>Alphaproteobacteria</taxon>
        <taxon>Rhodobacterales</taxon>
        <taxon>Paracoccaceae</taxon>
        <taxon>Roseicitreum</taxon>
    </lineage>
</organism>
<dbReference type="CDD" id="cd16913">
    <property type="entry name" value="YkuD_like"/>
    <property type="match status" value="1"/>
</dbReference>
<dbReference type="InterPro" id="IPR005490">
    <property type="entry name" value="LD_TPept_cat_dom"/>
</dbReference>
<dbReference type="Pfam" id="PF03734">
    <property type="entry name" value="YkuD"/>
    <property type="match status" value="1"/>
</dbReference>
<dbReference type="GO" id="GO:0005576">
    <property type="term" value="C:extracellular region"/>
    <property type="evidence" value="ECO:0007669"/>
    <property type="project" value="TreeGrafter"/>
</dbReference>
<feature type="signal peptide" evidence="10">
    <location>
        <begin position="1"/>
        <end position="30"/>
    </location>
</feature>
<dbReference type="GO" id="GO:0071555">
    <property type="term" value="P:cell wall organization"/>
    <property type="evidence" value="ECO:0007669"/>
    <property type="project" value="UniProtKB-UniRule"/>
</dbReference>
<dbReference type="AlphaFoldDB" id="A0A1H2SGR2"/>
<dbReference type="OrthoDB" id="9795305at2"/>
<dbReference type="PROSITE" id="PS51318">
    <property type="entry name" value="TAT"/>
    <property type="match status" value="1"/>
</dbReference>
<feature type="domain" description="L,D-TPase catalytic" evidence="11">
    <location>
        <begin position="67"/>
        <end position="198"/>
    </location>
</feature>
<accession>A0A1H2SGR2</accession>
<dbReference type="InterPro" id="IPR006311">
    <property type="entry name" value="TAT_signal"/>
</dbReference>
<evidence type="ECO:0000256" key="5">
    <source>
        <dbReference type="ARBA" id="ARBA00022801"/>
    </source>
</evidence>
<evidence type="ECO:0000256" key="6">
    <source>
        <dbReference type="ARBA" id="ARBA00022960"/>
    </source>
</evidence>
<dbReference type="RefSeq" id="WP_092885414.1">
    <property type="nucleotide sequence ID" value="NZ_CP061498.1"/>
</dbReference>
<evidence type="ECO:0000256" key="4">
    <source>
        <dbReference type="ARBA" id="ARBA00022679"/>
    </source>
</evidence>
<keyword evidence="8 9" id="KW-0961">Cell wall biogenesis/degradation</keyword>
<evidence type="ECO:0000313" key="12">
    <source>
        <dbReference type="EMBL" id="SDW30831.1"/>
    </source>
</evidence>
<evidence type="ECO:0000256" key="9">
    <source>
        <dbReference type="PROSITE-ProRule" id="PRU01373"/>
    </source>
</evidence>
<dbReference type="PANTHER" id="PTHR30582">
    <property type="entry name" value="L,D-TRANSPEPTIDASE"/>
    <property type="match status" value="1"/>
</dbReference>